<accession>A0A1I7ITR7</accession>
<keyword evidence="3" id="KW-1185">Reference proteome</keyword>
<protein>
    <submittedName>
        <fullName evidence="2">General stress protein 26</fullName>
    </submittedName>
</protein>
<name>A0A1I7ITR7_9BURK</name>
<dbReference type="OrthoDB" id="1432662at2"/>
<dbReference type="STRING" id="1035707.SAMN05216552_100935"/>
<gene>
    <name evidence="2" type="ORF">SAMN05216552_100935</name>
</gene>
<organism evidence="2 3">
    <name type="scientific">Pseudoduganella namucuonensis</name>
    <dbReference type="NCBI Taxonomy" id="1035707"/>
    <lineage>
        <taxon>Bacteria</taxon>
        <taxon>Pseudomonadati</taxon>
        <taxon>Pseudomonadota</taxon>
        <taxon>Betaproteobacteria</taxon>
        <taxon>Burkholderiales</taxon>
        <taxon>Oxalobacteraceae</taxon>
        <taxon>Telluria group</taxon>
        <taxon>Pseudoduganella</taxon>
    </lineage>
</organism>
<dbReference type="PANTHER" id="PTHR34818">
    <property type="entry name" value="PROTEIN BLI-3"/>
    <property type="match status" value="1"/>
</dbReference>
<sequence length="166" mass="18624">MALYNKELLASVAHKIKGVRFGMFTSIDGSGSLTSRPLTQQQLDDEGNLWFFTSDQSPFVRDLLNNSAVNVSFADVDASLYVSITGRAELLRDRAKAEELWDPMVKAWFPGGLDDPHLVLIRVKIQQAEYWDVHSSKMVQFLKMAAAAITGEPPRDMAEHQTIKVR</sequence>
<dbReference type="AlphaFoldDB" id="A0A1I7ITR7"/>
<evidence type="ECO:0000313" key="3">
    <source>
        <dbReference type="Proteomes" id="UP000199391"/>
    </source>
</evidence>
<proteinExistence type="predicted"/>
<evidence type="ECO:0000313" key="2">
    <source>
        <dbReference type="EMBL" id="SFU76335.1"/>
    </source>
</evidence>
<dbReference type="InterPro" id="IPR038725">
    <property type="entry name" value="YdaG_split_barrel_FMN-bd"/>
</dbReference>
<dbReference type="InterPro" id="IPR012349">
    <property type="entry name" value="Split_barrel_FMN-bd"/>
</dbReference>
<dbReference type="RefSeq" id="WP_093555703.1">
    <property type="nucleotide sequence ID" value="NZ_FPBO01000009.1"/>
</dbReference>
<dbReference type="Gene3D" id="2.30.110.10">
    <property type="entry name" value="Electron Transport, Fmn-binding Protein, Chain A"/>
    <property type="match status" value="1"/>
</dbReference>
<feature type="domain" description="General stress protein FMN-binding split barrel" evidence="1">
    <location>
        <begin position="11"/>
        <end position="153"/>
    </location>
</feature>
<dbReference type="SUPFAM" id="SSF50475">
    <property type="entry name" value="FMN-binding split barrel"/>
    <property type="match status" value="1"/>
</dbReference>
<dbReference type="InterPro" id="IPR052917">
    <property type="entry name" value="Stress-Dev_Protein"/>
</dbReference>
<dbReference type="Proteomes" id="UP000199391">
    <property type="component" value="Unassembled WGS sequence"/>
</dbReference>
<evidence type="ECO:0000259" key="1">
    <source>
        <dbReference type="Pfam" id="PF16242"/>
    </source>
</evidence>
<dbReference type="Pfam" id="PF16242">
    <property type="entry name" value="Pyrid_ox_like"/>
    <property type="match status" value="1"/>
</dbReference>
<dbReference type="PANTHER" id="PTHR34818:SF1">
    <property type="entry name" value="PROTEIN BLI-3"/>
    <property type="match status" value="1"/>
</dbReference>
<reference evidence="3" key="1">
    <citation type="submission" date="2016-10" db="EMBL/GenBank/DDBJ databases">
        <authorList>
            <person name="Varghese N."/>
            <person name="Submissions S."/>
        </authorList>
    </citation>
    <scope>NUCLEOTIDE SEQUENCE [LARGE SCALE GENOMIC DNA]</scope>
    <source>
        <strain evidence="3">CGMCC 1.11014</strain>
    </source>
</reference>
<dbReference type="EMBL" id="FPBO01000009">
    <property type="protein sequence ID" value="SFU76335.1"/>
    <property type="molecule type" value="Genomic_DNA"/>
</dbReference>